<dbReference type="GO" id="GO:0016020">
    <property type="term" value="C:membrane"/>
    <property type="evidence" value="ECO:0007669"/>
    <property type="project" value="UniProtKB-SubCell"/>
</dbReference>
<dbReference type="Proteomes" id="UP000828390">
    <property type="component" value="Unassembled WGS sequence"/>
</dbReference>
<dbReference type="EMBL" id="JAIWYP010000015">
    <property type="protein sequence ID" value="KAH3699250.1"/>
    <property type="molecule type" value="Genomic_DNA"/>
</dbReference>
<evidence type="ECO:0000313" key="7">
    <source>
        <dbReference type="Proteomes" id="UP000828390"/>
    </source>
</evidence>
<comment type="subcellular location">
    <subcellularLocation>
        <location evidence="1">Membrane</location>
        <topology evidence="1">Multi-pass membrane protein</topology>
    </subcellularLocation>
</comment>
<feature type="transmembrane region" description="Helical" evidence="5">
    <location>
        <begin position="251"/>
        <end position="272"/>
    </location>
</feature>
<evidence type="ECO:0000256" key="4">
    <source>
        <dbReference type="ARBA" id="ARBA00023136"/>
    </source>
</evidence>
<reference evidence="6" key="1">
    <citation type="journal article" date="2019" name="bioRxiv">
        <title>The Genome of the Zebra Mussel, Dreissena polymorpha: A Resource for Invasive Species Research.</title>
        <authorList>
            <person name="McCartney M.A."/>
            <person name="Auch B."/>
            <person name="Kono T."/>
            <person name="Mallez S."/>
            <person name="Zhang Y."/>
            <person name="Obille A."/>
            <person name="Becker A."/>
            <person name="Abrahante J.E."/>
            <person name="Garbe J."/>
            <person name="Badalamenti J.P."/>
            <person name="Herman A."/>
            <person name="Mangelson H."/>
            <person name="Liachko I."/>
            <person name="Sullivan S."/>
            <person name="Sone E.D."/>
            <person name="Koren S."/>
            <person name="Silverstein K.A.T."/>
            <person name="Beckman K.B."/>
            <person name="Gohl D.M."/>
        </authorList>
    </citation>
    <scope>NUCLEOTIDE SEQUENCE</scope>
    <source>
        <strain evidence="6">Duluth1</strain>
        <tissue evidence="6">Whole animal</tissue>
    </source>
</reference>
<dbReference type="CDD" id="cd10428">
    <property type="entry name" value="LFG_like"/>
    <property type="match status" value="1"/>
</dbReference>
<feature type="transmembrane region" description="Helical" evidence="5">
    <location>
        <begin position="215"/>
        <end position="231"/>
    </location>
</feature>
<dbReference type="InterPro" id="IPR006214">
    <property type="entry name" value="Bax_inhibitor_1-related"/>
</dbReference>
<comment type="similarity">
    <text evidence="5">Belongs to the BI1 family.</text>
</comment>
<keyword evidence="3 5" id="KW-1133">Transmembrane helix</keyword>
<evidence type="ECO:0000256" key="5">
    <source>
        <dbReference type="RuleBase" id="RU004379"/>
    </source>
</evidence>
<evidence type="ECO:0000256" key="1">
    <source>
        <dbReference type="ARBA" id="ARBA00004141"/>
    </source>
</evidence>
<dbReference type="Pfam" id="PF01027">
    <property type="entry name" value="Bax1-I"/>
    <property type="match status" value="1"/>
</dbReference>
<evidence type="ECO:0000313" key="6">
    <source>
        <dbReference type="EMBL" id="KAH3699250.1"/>
    </source>
</evidence>
<dbReference type="PANTHER" id="PTHR23291">
    <property type="entry name" value="BAX INHIBITOR-RELATED"/>
    <property type="match status" value="1"/>
</dbReference>
<keyword evidence="4 5" id="KW-0472">Membrane</keyword>
<dbReference type="AlphaFoldDB" id="A0A9D3YH89"/>
<evidence type="ECO:0000256" key="3">
    <source>
        <dbReference type="ARBA" id="ARBA00022989"/>
    </source>
</evidence>
<proteinExistence type="inferred from homology"/>
<organism evidence="6 7">
    <name type="scientific">Dreissena polymorpha</name>
    <name type="common">Zebra mussel</name>
    <name type="synonym">Mytilus polymorpha</name>
    <dbReference type="NCBI Taxonomy" id="45954"/>
    <lineage>
        <taxon>Eukaryota</taxon>
        <taxon>Metazoa</taxon>
        <taxon>Spiralia</taxon>
        <taxon>Lophotrochozoa</taxon>
        <taxon>Mollusca</taxon>
        <taxon>Bivalvia</taxon>
        <taxon>Autobranchia</taxon>
        <taxon>Heteroconchia</taxon>
        <taxon>Euheterodonta</taxon>
        <taxon>Imparidentia</taxon>
        <taxon>Neoheterodontei</taxon>
        <taxon>Myida</taxon>
        <taxon>Dreissenoidea</taxon>
        <taxon>Dreissenidae</taxon>
        <taxon>Dreissena</taxon>
    </lineage>
</organism>
<feature type="transmembrane region" description="Helical" evidence="5">
    <location>
        <begin position="158"/>
        <end position="178"/>
    </location>
</feature>
<evidence type="ECO:0000256" key="2">
    <source>
        <dbReference type="ARBA" id="ARBA00022692"/>
    </source>
</evidence>
<sequence length="276" mass="31315">MTGRLQPVIVGDTVWCSKNTCTNKRLVDIDCQNYETDSIFYFYLIKNSTRVKLGFSEKEVRHGFIRKVYGILMAQLVITFAIMCIFIYSEPVKEFVHDPKNVWLMIVVMVATFVVLIALACCPNVRRSFPTNMILLTVFTVLEGFMLGVVSGKYKTEYVLMAVGITAVVTLSLTIFAFQTKWDFTMMGGLLFVLLIVLFCFGILCAIFRSDIANIVYSCLGALLFSAYLVFDTQMMMGGKHQYAISPEEYIFAALNLYLDIINLFLFILAIFGKKD</sequence>
<feature type="transmembrane region" description="Helical" evidence="5">
    <location>
        <begin position="101"/>
        <end position="121"/>
    </location>
</feature>
<accession>A0A9D3YH89</accession>
<dbReference type="PANTHER" id="PTHR23291:SF47">
    <property type="entry name" value="TRANSMEMBRANE BAX INHIBITOR MOTIF CONTAINING 7"/>
    <property type="match status" value="1"/>
</dbReference>
<name>A0A9D3YH89_DREPO</name>
<feature type="transmembrane region" description="Helical" evidence="5">
    <location>
        <begin position="133"/>
        <end position="152"/>
    </location>
</feature>
<protein>
    <submittedName>
        <fullName evidence="6">Uncharacterized protein</fullName>
    </submittedName>
</protein>
<comment type="caution">
    <text evidence="6">The sequence shown here is derived from an EMBL/GenBank/DDBJ whole genome shotgun (WGS) entry which is preliminary data.</text>
</comment>
<reference evidence="6" key="2">
    <citation type="submission" date="2020-11" db="EMBL/GenBank/DDBJ databases">
        <authorList>
            <person name="McCartney M.A."/>
            <person name="Auch B."/>
            <person name="Kono T."/>
            <person name="Mallez S."/>
            <person name="Becker A."/>
            <person name="Gohl D.M."/>
            <person name="Silverstein K.A.T."/>
            <person name="Koren S."/>
            <person name="Bechman K.B."/>
            <person name="Herman A."/>
            <person name="Abrahante J.E."/>
            <person name="Garbe J."/>
        </authorList>
    </citation>
    <scope>NUCLEOTIDE SEQUENCE</scope>
    <source>
        <strain evidence="6">Duluth1</strain>
        <tissue evidence="6">Whole animal</tissue>
    </source>
</reference>
<feature type="transmembrane region" description="Helical" evidence="5">
    <location>
        <begin position="190"/>
        <end position="209"/>
    </location>
</feature>
<feature type="transmembrane region" description="Helical" evidence="5">
    <location>
        <begin position="68"/>
        <end position="89"/>
    </location>
</feature>
<keyword evidence="7" id="KW-1185">Reference proteome</keyword>
<keyword evidence="2 5" id="KW-0812">Transmembrane</keyword>
<gene>
    <name evidence="6" type="ORF">DPMN_074206</name>
</gene>